<reference evidence="3" key="1">
    <citation type="submission" date="2016-10" db="EMBL/GenBank/DDBJ databases">
        <authorList>
            <person name="Varghese N."/>
            <person name="Submissions S."/>
        </authorList>
    </citation>
    <scope>NUCLEOTIDE SEQUENCE [LARGE SCALE GENOMIC DNA]</scope>
    <source>
        <strain evidence="3">IBRC-M 10043</strain>
    </source>
</reference>
<name>A0A1H8KFU7_9EURY</name>
<keyword evidence="3" id="KW-1185">Reference proteome</keyword>
<gene>
    <name evidence="2" type="ORF">SAMN05216388_100651</name>
</gene>
<dbReference type="OrthoDB" id="230884at2157"/>
<accession>A0A1H8KFU7</accession>
<proteinExistence type="predicted"/>
<organism evidence="2 3">
    <name type="scientific">Halorientalis persicus</name>
    <dbReference type="NCBI Taxonomy" id="1367881"/>
    <lineage>
        <taxon>Archaea</taxon>
        <taxon>Methanobacteriati</taxon>
        <taxon>Methanobacteriota</taxon>
        <taxon>Stenosarchaea group</taxon>
        <taxon>Halobacteria</taxon>
        <taxon>Halobacteriales</taxon>
        <taxon>Haloarculaceae</taxon>
        <taxon>Halorientalis</taxon>
    </lineage>
</organism>
<protein>
    <submittedName>
        <fullName evidence="2">Oxidoreductase molybdopterin binding domain-containing protein</fullName>
    </submittedName>
</protein>
<dbReference type="InterPro" id="IPR000572">
    <property type="entry name" value="OxRdtase_Mopterin-bd_dom"/>
</dbReference>
<dbReference type="SUPFAM" id="SSF56524">
    <property type="entry name" value="Oxidoreductase molybdopterin-binding domain"/>
    <property type="match status" value="1"/>
</dbReference>
<dbReference type="Gene3D" id="3.90.420.10">
    <property type="entry name" value="Oxidoreductase, molybdopterin-binding domain"/>
    <property type="match status" value="1"/>
</dbReference>
<evidence type="ECO:0000313" key="3">
    <source>
        <dbReference type="Proteomes" id="UP000198775"/>
    </source>
</evidence>
<dbReference type="RefSeq" id="WP_092659040.1">
    <property type="nucleotide sequence ID" value="NZ_FOCX01000006.1"/>
</dbReference>
<evidence type="ECO:0000259" key="1">
    <source>
        <dbReference type="Pfam" id="PF00174"/>
    </source>
</evidence>
<evidence type="ECO:0000313" key="2">
    <source>
        <dbReference type="EMBL" id="SEN91822.1"/>
    </source>
</evidence>
<dbReference type="InterPro" id="IPR036374">
    <property type="entry name" value="OxRdtase_Mopterin-bd_sf"/>
</dbReference>
<feature type="domain" description="Oxidoreductase molybdopterin-binding" evidence="1">
    <location>
        <begin position="49"/>
        <end position="133"/>
    </location>
</feature>
<sequence>MTAERERTGAAYVEIEGERQLLLPTALDACDGFEPVEIATDMACDDSGPIDGPWTGLDLGDLLTAAESPPAATHVLVTCRDGYRVCLDVTDALSAVLAYRRDGDPLDPDEIRVVGPGIDSGRSAKGVVRIEAVALDAGTDPAELEALEPASDPAVEP</sequence>
<dbReference type="Pfam" id="PF00174">
    <property type="entry name" value="Oxidored_molyb"/>
    <property type="match status" value="1"/>
</dbReference>
<dbReference type="AlphaFoldDB" id="A0A1H8KFU7"/>
<dbReference type="Proteomes" id="UP000198775">
    <property type="component" value="Unassembled WGS sequence"/>
</dbReference>
<dbReference type="EMBL" id="FOCX01000006">
    <property type="protein sequence ID" value="SEN91822.1"/>
    <property type="molecule type" value="Genomic_DNA"/>
</dbReference>